<evidence type="ECO:0000313" key="2">
    <source>
        <dbReference type="Proteomes" id="UP000310263"/>
    </source>
</evidence>
<evidence type="ECO:0008006" key="3">
    <source>
        <dbReference type="Google" id="ProtNLM"/>
    </source>
</evidence>
<evidence type="ECO:0000313" key="1">
    <source>
        <dbReference type="EMBL" id="TGY62540.1"/>
    </source>
</evidence>
<dbReference type="RefSeq" id="WP_136012270.1">
    <property type="nucleotide sequence ID" value="NZ_SRYE01000002.1"/>
</dbReference>
<sequence>MRLIFLVNGNAGKGLIERIKLPPSAGYHIGQYGERNLYVVTASMEKRTIRSAITLADYRDQILAQEKNKSESKRLIKCLRDEASEVLCTKLYPRFLEFERGIRMAVTIALCADKNNFNNDVATSLEDLSLEKLGERLFTDHKFVKAVQKSADTNYIRKDILLGRLGEYREKTIWDGLFDDSLVSAKQSFDQIRSYRNAVMHFRTMSSSDYRKAVSLLGKVNRDVYNFINNSLNNVSYPSQKASGARETLLSLAQAYTDMYQDWQRTLAPLQEAIARNQAAYSRLAENMIPYRNSISKLQKTLSSSLPSFASSIQYPHFEVPEPALRTAQAMVNAAAHIQQASLSYDTQTVTEENQFSDENAYTTISDVCEGDI</sequence>
<name>A0A4V3RRL4_9ACTN</name>
<dbReference type="EMBL" id="SRYE01000002">
    <property type="protein sequence ID" value="TGY62540.1"/>
    <property type="molecule type" value="Genomic_DNA"/>
</dbReference>
<reference evidence="1 2" key="1">
    <citation type="submission" date="2019-04" db="EMBL/GenBank/DDBJ databases">
        <title>Microbes associate with the intestines of laboratory mice.</title>
        <authorList>
            <person name="Navarre W."/>
            <person name="Wong E."/>
            <person name="Huang K."/>
            <person name="Tropini C."/>
            <person name="Ng K."/>
            <person name="Yu B."/>
        </authorList>
    </citation>
    <scope>NUCLEOTIDE SEQUENCE [LARGE SCALE GENOMIC DNA]</scope>
    <source>
        <strain evidence="1 2">NM07_P-09</strain>
    </source>
</reference>
<protein>
    <recommendedName>
        <fullName evidence="3">Apea-like HEPN domain-containing protein</fullName>
    </recommendedName>
</protein>
<keyword evidence="2" id="KW-1185">Reference proteome</keyword>
<comment type="caution">
    <text evidence="1">The sequence shown here is derived from an EMBL/GenBank/DDBJ whole genome shotgun (WGS) entry which is preliminary data.</text>
</comment>
<dbReference type="AlphaFoldDB" id="A0A4V3RRL4"/>
<proteinExistence type="predicted"/>
<gene>
    <name evidence="1" type="ORF">E5334_03750</name>
</gene>
<dbReference type="OrthoDB" id="2083675at2"/>
<dbReference type="Proteomes" id="UP000310263">
    <property type="component" value="Unassembled WGS sequence"/>
</dbReference>
<accession>A0A4V3RRL4</accession>
<organism evidence="1 2">
    <name type="scientific">Muricaecibacterium torontonense</name>
    <dbReference type="NCBI Taxonomy" id="3032871"/>
    <lineage>
        <taxon>Bacteria</taxon>
        <taxon>Bacillati</taxon>
        <taxon>Actinomycetota</taxon>
        <taxon>Coriobacteriia</taxon>
        <taxon>Coriobacteriales</taxon>
        <taxon>Atopobiaceae</taxon>
        <taxon>Muricaecibacterium</taxon>
    </lineage>
</organism>